<accession>A0A0A9AC34</accession>
<name>A0A0A9AC34_ARUDO</name>
<reference evidence="1" key="2">
    <citation type="journal article" date="2015" name="Data Brief">
        <title>Shoot transcriptome of the giant reed, Arundo donax.</title>
        <authorList>
            <person name="Barrero R.A."/>
            <person name="Guerrero F.D."/>
            <person name="Moolhuijzen P."/>
            <person name="Goolsby J.A."/>
            <person name="Tidwell J."/>
            <person name="Bellgard S.E."/>
            <person name="Bellgard M.I."/>
        </authorList>
    </citation>
    <scope>NUCLEOTIDE SEQUENCE</scope>
    <source>
        <tissue evidence="1">Shoot tissue taken approximately 20 cm above the soil surface</tissue>
    </source>
</reference>
<reference evidence="1" key="1">
    <citation type="submission" date="2014-09" db="EMBL/GenBank/DDBJ databases">
        <authorList>
            <person name="Magalhaes I.L.F."/>
            <person name="Oliveira U."/>
            <person name="Santos F.R."/>
            <person name="Vidigal T.H.D.A."/>
            <person name="Brescovit A.D."/>
            <person name="Santos A.J."/>
        </authorList>
    </citation>
    <scope>NUCLEOTIDE SEQUENCE</scope>
    <source>
        <tissue evidence="1">Shoot tissue taken approximately 20 cm above the soil surface</tissue>
    </source>
</reference>
<evidence type="ECO:0000313" key="1">
    <source>
        <dbReference type="EMBL" id="JAD44607.1"/>
    </source>
</evidence>
<protein>
    <submittedName>
        <fullName evidence="1">Uncharacterized protein</fullName>
    </submittedName>
</protein>
<dbReference type="AlphaFoldDB" id="A0A0A9AC34"/>
<sequence>MHPADVNPPMTALQLTILGRTMPSHCSIRASTSNASSHNPAVA</sequence>
<proteinExistence type="predicted"/>
<dbReference type="EMBL" id="GBRH01253288">
    <property type="protein sequence ID" value="JAD44607.1"/>
    <property type="molecule type" value="Transcribed_RNA"/>
</dbReference>
<organism evidence="1">
    <name type="scientific">Arundo donax</name>
    <name type="common">Giant reed</name>
    <name type="synonym">Donax arundinaceus</name>
    <dbReference type="NCBI Taxonomy" id="35708"/>
    <lineage>
        <taxon>Eukaryota</taxon>
        <taxon>Viridiplantae</taxon>
        <taxon>Streptophyta</taxon>
        <taxon>Embryophyta</taxon>
        <taxon>Tracheophyta</taxon>
        <taxon>Spermatophyta</taxon>
        <taxon>Magnoliopsida</taxon>
        <taxon>Liliopsida</taxon>
        <taxon>Poales</taxon>
        <taxon>Poaceae</taxon>
        <taxon>PACMAD clade</taxon>
        <taxon>Arundinoideae</taxon>
        <taxon>Arundineae</taxon>
        <taxon>Arundo</taxon>
    </lineage>
</organism>